<dbReference type="EMBL" id="JBHSAX010000005">
    <property type="protein sequence ID" value="MFC3961381.1"/>
    <property type="molecule type" value="Genomic_DNA"/>
</dbReference>
<name>A0ABV8DMX9_9NOCA</name>
<keyword evidence="3" id="KW-1185">Reference proteome</keyword>
<evidence type="ECO:0000313" key="2">
    <source>
        <dbReference type="EMBL" id="MFC3961381.1"/>
    </source>
</evidence>
<evidence type="ECO:0000313" key="3">
    <source>
        <dbReference type="Proteomes" id="UP001595696"/>
    </source>
</evidence>
<feature type="compositionally biased region" description="Low complexity" evidence="1">
    <location>
        <begin position="18"/>
        <end position="36"/>
    </location>
</feature>
<evidence type="ECO:0000256" key="1">
    <source>
        <dbReference type="SAM" id="MobiDB-lite"/>
    </source>
</evidence>
<feature type="region of interest" description="Disordered" evidence="1">
    <location>
        <begin position="1"/>
        <end position="36"/>
    </location>
</feature>
<proteinExistence type="predicted"/>
<sequence length="87" mass="8908">MTTPTPRPHPGPHGHRQGMPLPGGHLPGAGPEPADPALVRAEVGELLAELAAGAGHADAGVDLIRRAKILEQAHDVLVEALATVDKI</sequence>
<organism evidence="2 3">
    <name type="scientific">Nocardia jiangsuensis</name>
    <dbReference type="NCBI Taxonomy" id="1691563"/>
    <lineage>
        <taxon>Bacteria</taxon>
        <taxon>Bacillati</taxon>
        <taxon>Actinomycetota</taxon>
        <taxon>Actinomycetes</taxon>
        <taxon>Mycobacteriales</taxon>
        <taxon>Nocardiaceae</taxon>
        <taxon>Nocardia</taxon>
    </lineage>
</organism>
<accession>A0ABV8DMX9</accession>
<reference evidence="3" key="1">
    <citation type="journal article" date="2019" name="Int. J. Syst. Evol. Microbiol.">
        <title>The Global Catalogue of Microorganisms (GCM) 10K type strain sequencing project: providing services to taxonomists for standard genome sequencing and annotation.</title>
        <authorList>
            <consortium name="The Broad Institute Genomics Platform"/>
            <consortium name="The Broad Institute Genome Sequencing Center for Infectious Disease"/>
            <person name="Wu L."/>
            <person name="Ma J."/>
        </authorList>
    </citation>
    <scope>NUCLEOTIDE SEQUENCE [LARGE SCALE GENOMIC DNA]</scope>
    <source>
        <strain evidence="3">CGMCC 4.7330</strain>
    </source>
</reference>
<dbReference type="RefSeq" id="WP_378611140.1">
    <property type="nucleotide sequence ID" value="NZ_JBHSAX010000005.1"/>
</dbReference>
<comment type="caution">
    <text evidence="2">The sequence shown here is derived from an EMBL/GenBank/DDBJ whole genome shotgun (WGS) entry which is preliminary data.</text>
</comment>
<protein>
    <submittedName>
        <fullName evidence="2">Uncharacterized protein</fullName>
    </submittedName>
</protein>
<gene>
    <name evidence="2" type="ORF">ACFO0B_05190</name>
</gene>
<dbReference type="Proteomes" id="UP001595696">
    <property type="component" value="Unassembled WGS sequence"/>
</dbReference>